<protein>
    <recommendedName>
        <fullName evidence="1">Helitron helicase-like domain-containing protein</fullName>
    </recommendedName>
</protein>
<name>A0A0C9V8M7_SPHS4</name>
<evidence type="ECO:0000259" key="1">
    <source>
        <dbReference type="Pfam" id="PF14214"/>
    </source>
</evidence>
<organism evidence="2 3">
    <name type="scientific">Sphaerobolus stellatus (strain SS14)</name>
    <dbReference type="NCBI Taxonomy" id="990650"/>
    <lineage>
        <taxon>Eukaryota</taxon>
        <taxon>Fungi</taxon>
        <taxon>Dikarya</taxon>
        <taxon>Basidiomycota</taxon>
        <taxon>Agaricomycotina</taxon>
        <taxon>Agaricomycetes</taxon>
        <taxon>Phallomycetidae</taxon>
        <taxon>Geastrales</taxon>
        <taxon>Sphaerobolaceae</taxon>
        <taxon>Sphaerobolus</taxon>
    </lineage>
</organism>
<sequence length="59" mass="6795">FTTNPNWPEIQNRLAPGQTAADAPIIVSRAFKQRLTQFLNVLRKKFGKLINIIQVIEFQ</sequence>
<dbReference type="OrthoDB" id="3366231at2759"/>
<dbReference type="Proteomes" id="UP000054279">
    <property type="component" value="Unassembled WGS sequence"/>
</dbReference>
<dbReference type="InterPro" id="IPR025476">
    <property type="entry name" value="Helitron_helicase-like"/>
</dbReference>
<dbReference type="HOGENOM" id="CLU_2967545_0_0_1"/>
<evidence type="ECO:0000313" key="2">
    <source>
        <dbReference type="EMBL" id="KIJ43334.1"/>
    </source>
</evidence>
<dbReference type="AlphaFoldDB" id="A0A0C9V8M7"/>
<keyword evidence="3" id="KW-1185">Reference proteome</keyword>
<feature type="non-terminal residue" evidence="2">
    <location>
        <position position="1"/>
    </location>
</feature>
<dbReference type="EMBL" id="KN837124">
    <property type="protein sequence ID" value="KIJ43334.1"/>
    <property type="molecule type" value="Genomic_DNA"/>
</dbReference>
<dbReference type="Pfam" id="PF14214">
    <property type="entry name" value="Helitron_like_N"/>
    <property type="match status" value="1"/>
</dbReference>
<feature type="non-terminal residue" evidence="2">
    <location>
        <position position="59"/>
    </location>
</feature>
<feature type="domain" description="Helitron helicase-like" evidence="1">
    <location>
        <begin position="1"/>
        <end position="59"/>
    </location>
</feature>
<proteinExistence type="predicted"/>
<reference evidence="2 3" key="1">
    <citation type="submission" date="2014-06" db="EMBL/GenBank/DDBJ databases">
        <title>Evolutionary Origins and Diversification of the Mycorrhizal Mutualists.</title>
        <authorList>
            <consortium name="DOE Joint Genome Institute"/>
            <consortium name="Mycorrhizal Genomics Consortium"/>
            <person name="Kohler A."/>
            <person name="Kuo A."/>
            <person name="Nagy L.G."/>
            <person name="Floudas D."/>
            <person name="Copeland A."/>
            <person name="Barry K.W."/>
            <person name="Cichocki N."/>
            <person name="Veneault-Fourrey C."/>
            <person name="LaButti K."/>
            <person name="Lindquist E.A."/>
            <person name="Lipzen A."/>
            <person name="Lundell T."/>
            <person name="Morin E."/>
            <person name="Murat C."/>
            <person name="Riley R."/>
            <person name="Ohm R."/>
            <person name="Sun H."/>
            <person name="Tunlid A."/>
            <person name="Henrissat B."/>
            <person name="Grigoriev I.V."/>
            <person name="Hibbett D.S."/>
            <person name="Martin F."/>
        </authorList>
    </citation>
    <scope>NUCLEOTIDE SEQUENCE [LARGE SCALE GENOMIC DNA]</scope>
    <source>
        <strain evidence="2 3">SS14</strain>
    </source>
</reference>
<accession>A0A0C9V8M7</accession>
<evidence type="ECO:0000313" key="3">
    <source>
        <dbReference type="Proteomes" id="UP000054279"/>
    </source>
</evidence>
<gene>
    <name evidence="2" type="ORF">M422DRAFT_115622</name>
</gene>